<dbReference type="EMBL" id="LBXL01000003">
    <property type="protein sequence ID" value="KKR30679.1"/>
    <property type="molecule type" value="Genomic_DNA"/>
</dbReference>
<evidence type="ECO:0000313" key="2">
    <source>
        <dbReference type="EMBL" id="KKR30679.1"/>
    </source>
</evidence>
<dbReference type="Proteomes" id="UP000034793">
    <property type="component" value="Unassembled WGS sequence"/>
</dbReference>
<accession>A0A0G0PRB7</accession>
<evidence type="ECO:0000313" key="3">
    <source>
        <dbReference type="Proteomes" id="UP000034793"/>
    </source>
</evidence>
<gene>
    <name evidence="2" type="ORF">UT61_C0003G0007</name>
</gene>
<name>A0A0G0PRB7_9BACT</name>
<organism evidence="2 3">
    <name type="scientific">Candidatus Woesebacteria bacterium GW2011_GWA1_39_8</name>
    <dbReference type="NCBI Taxonomy" id="1618552"/>
    <lineage>
        <taxon>Bacteria</taxon>
        <taxon>Candidatus Woeseibacteriota</taxon>
    </lineage>
</organism>
<keyword evidence="1" id="KW-1133">Transmembrane helix</keyword>
<sequence length="80" mass="8847">MQKIIEESHKKVSASELLKRGFYSGVGWAFGVTIGFVIVSSIIVVILQNLGGLPLVGSWIADIVEETQAQLIRRTPIFQY</sequence>
<evidence type="ECO:0000256" key="1">
    <source>
        <dbReference type="SAM" id="Phobius"/>
    </source>
</evidence>
<keyword evidence="1" id="KW-0472">Membrane</keyword>
<dbReference type="Pfam" id="PF18910">
    <property type="entry name" value="DUF5665"/>
    <property type="match status" value="1"/>
</dbReference>
<dbReference type="AlphaFoldDB" id="A0A0G0PRB7"/>
<feature type="transmembrane region" description="Helical" evidence="1">
    <location>
        <begin position="21"/>
        <end position="47"/>
    </location>
</feature>
<keyword evidence="1" id="KW-0812">Transmembrane</keyword>
<dbReference type="InterPro" id="IPR043723">
    <property type="entry name" value="DUF5665"/>
</dbReference>
<proteinExistence type="predicted"/>
<protein>
    <submittedName>
        <fullName evidence="2">Uncharacterized protein</fullName>
    </submittedName>
</protein>
<comment type="caution">
    <text evidence="2">The sequence shown here is derived from an EMBL/GenBank/DDBJ whole genome shotgun (WGS) entry which is preliminary data.</text>
</comment>
<reference evidence="2 3" key="1">
    <citation type="journal article" date="2015" name="Nature">
        <title>rRNA introns, odd ribosomes, and small enigmatic genomes across a large radiation of phyla.</title>
        <authorList>
            <person name="Brown C.T."/>
            <person name="Hug L.A."/>
            <person name="Thomas B.C."/>
            <person name="Sharon I."/>
            <person name="Castelle C.J."/>
            <person name="Singh A."/>
            <person name="Wilkins M.J."/>
            <person name="Williams K.H."/>
            <person name="Banfield J.F."/>
        </authorList>
    </citation>
    <scope>NUCLEOTIDE SEQUENCE [LARGE SCALE GENOMIC DNA]</scope>
</reference>